<protein>
    <submittedName>
        <fullName evidence="2 3">Uncharacterized protein</fullName>
    </submittedName>
</protein>
<proteinExistence type="predicted"/>
<dbReference type="EnsemblProtists" id="EKX40127">
    <property type="protein sequence ID" value="EKX40127"/>
    <property type="gene ID" value="GUITHDRAFT_113863"/>
</dbReference>
<reference evidence="2 4" key="1">
    <citation type="journal article" date="2012" name="Nature">
        <title>Algal genomes reveal evolutionary mosaicism and the fate of nucleomorphs.</title>
        <authorList>
            <consortium name="DOE Joint Genome Institute"/>
            <person name="Curtis B.A."/>
            <person name="Tanifuji G."/>
            <person name="Burki F."/>
            <person name="Gruber A."/>
            <person name="Irimia M."/>
            <person name="Maruyama S."/>
            <person name="Arias M.C."/>
            <person name="Ball S.G."/>
            <person name="Gile G.H."/>
            <person name="Hirakawa Y."/>
            <person name="Hopkins J.F."/>
            <person name="Kuo A."/>
            <person name="Rensing S.A."/>
            <person name="Schmutz J."/>
            <person name="Symeonidi A."/>
            <person name="Elias M."/>
            <person name="Eveleigh R.J."/>
            <person name="Herman E.K."/>
            <person name="Klute M.J."/>
            <person name="Nakayama T."/>
            <person name="Obornik M."/>
            <person name="Reyes-Prieto A."/>
            <person name="Armbrust E.V."/>
            <person name="Aves S.J."/>
            <person name="Beiko R.G."/>
            <person name="Coutinho P."/>
            <person name="Dacks J.B."/>
            <person name="Durnford D.G."/>
            <person name="Fast N.M."/>
            <person name="Green B.R."/>
            <person name="Grisdale C.J."/>
            <person name="Hempel F."/>
            <person name="Henrissat B."/>
            <person name="Hoppner M.P."/>
            <person name="Ishida K."/>
            <person name="Kim E."/>
            <person name="Koreny L."/>
            <person name="Kroth P.G."/>
            <person name="Liu Y."/>
            <person name="Malik S.B."/>
            <person name="Maier U.G."/>
            <person name="McRose D."/>
            <person name="Mock T."/>
            <person name="Neilson J.A."/>
            <person name="Onodera N.T."/>
            <person name="Poole A.M."/>
            <person name="Pritham E.J."/>
            <person name="Richards T.A."/>
            <person name="Rocap G."/>
            <person name="Roy S.W."/>
            <person name="Sarai C."/>
            <person name="Schaack S."/>
            <person name="Shirato S."/>
            <person name="Slamovits C.H."/>
            <person name="Spencer D.F."/>
            <person name="Suzuki S."/>
            <person name="Worden A.Z."/>
            <person name="Zauner S."/>
            <person name="Barry K."/>
            <person name="Bell C."/>
            <person name="Bharti A.K."/>
            <person name="Crow J.A."/>
            <person name="Grimwood J."/>
            <person name="Kramer R."/>
            <person name="Lindquist E."/>
            <person name="Lucas S."/>
            <person name="Salamov A."/>
            <person name="McFadden G.I."/>
            <person name="Lane C.E."/>
            <person name="Keeling P.J."/>
            <person name="Gray M.W."/>
            <person name="Grigoriev I.V."/>
            <person name="Archibald J.M."/>
        </authorList>
    </citation>
    <scope>NUCLEOTIDE SEQUENCE</scope>
    <source>
        <strain evidence="2 4">CCMP2712</strain>
    </source>
</reference>
<dbReference type="Proteomes" id="UP000011087">
    <property type="component" value="Unassembled WGS sequence"/>
</dbReference>
<dbReference type="AlphaFoldDB" id="L1IVI7"/>
<accession>L1IVI7</accession>
<evidence type="ECO:0000313" key="4">
    <source>
        <dbReference type="Proteomes" id="UP000011087"/>
    </source>
</evidence>
<dbReference type="EMBL" id="JH993034">
    <property type="protein sequence ID" value="EKX40127.1"/>
    <property type="molecule type" value="Genomic_DNA"/>
</dbReference>
<dbReference type="PaxDb" id="55529-EKX40127"/>
<reference evidence="3" key="3">
    <citation type="submission" date="2015-06" db="UniProtKB">
        <authorList>
            <consortium name="EnsemblProtists"/>
        </authorList>
    </citation>
    <scope>IDENTIFICATION</scope>
</reference>
<dbReference type="RefSeq" id="XP_005827107.1">
    <property type="nucleotide sequence ID" value="XM_005827050.1"/>
</dbReference>
<organism evidence="2">
    <name type="scientific">Guillardia theta (strain CCMP2712)</name>
    <name type="common">Cryptophyte</name>
    <dbReference type="NCBI Taxonomy" id="905079"/>
    <lineage>
        <taxon>Eukaryota</taxon>
        <taxon>Cryptophyceae</taxon>
        <taxon>Pyrenomonadales</taxon>
        <taxon>Geminigeraceae</taxon>
        <taxon>Guillardia</taxon>
    </lineage>
</organism>
<evidence type="ECO:0000313" key="2">
    <source>
        <dbReference type="EMBL" id="EKX40127.1"/>
    </source>
</evidence>
<evidence type="ECO:0000313" key="3">
    <source>
        <dbReference type="EnsemblProtists" id="EKX40127"/>
    </source>
</evidence>
<sequence>MADHADTSLNAAQGEEPPYKKNLERLAALQERLSKVQKTAESLLATVSGSGGEYADKLIYSDFNRVKRFIESNPSNIQPGLSLDDDNTVEIRFVVKFDDADAVTSSLNKLKISTESS</sequence>
<dbReference type="KEGG" id="gtt:GUITHDRAFT_113863"/>
<reference evidence="4" key="2">
    <citation type="submission" date="2012-11" db="EMBL/GenBank/DDBJ databases">
        <authorList>
            <person name="Kuo A."/>
            <person name="Curtis B.A."/>
            <person name="Tanifuji G."/>
            <person name="Burki F."/>
            <person name="Gruber A."/>
            <person name="Irimia M."/>
            <person name="Maruyama S."/>
            <person name="Arias M.C."/>
            <person name="Ball S.G."/>
            <person name="Gile G.H."/>
            <person name="Hirakawa Y."/>
            <person name="Hopkins J.F."/>
            <person name="Rensing S.A."/>
            <person name="Schmutz J."/>
            <person name="Symeonidi A."/>
            <person name="Elias M."/>
            <person name="Eveleigh R.J."/>
            <person name="Herman E.K."/>
            <person name="Klute M.J."/>
            <person name="Nakayama T."/>
            <person name="Obornik M."/>
            <person name="Reyes-Prieto A."/>
            <person name="Armbrust E.V."/>
            <person name="Aves S.J."/>
            <person name="Beiko R.G."/>
            <person name="Coutinho P."/>
            <person name="Dacks J.B."/>
            <person name="Durnford D.G."/>
            <person name="Fast N.M."/>
            <person name="Green B.R."/>
            <person name="Grisdale C."/>
            <person name="Hempe F."/>
            <person name="Henrissat B."/>
            <person name="Hoppner M.P."/>
            <person name="Ishida K.-I."/>
            <person name="Kim E."/>
            <person name="Koreny L."/>
            <person name="Kroth P.G."/>
            <person name="Liu Y."/>
            <person name="Malik S.-B."/>
            <person name="Maier U.G."/>
            <person name="McRose D."/>
            <person name="Mock T."/>
            <person name="Neilson J.A."/>
            <person name="Onodera N.T."/>
            <person name="Poole A.M."/>
            <person name="Pritham E.J."/>
            <person name="Richards T.A."/>
            <person name="Rocap G."/>
            <person name="Roy S.W."/>
            <person name="Sarai C."/>
            <person name="Schaack S."/>
            <person name="Shirato S."/>
            <person name="Slamovits C.H."/>
            <person name="Spencer D.F."/>
            <person name="Suzuki S."/>
            <person name="Worden A.Z."/>
            <person name="Zauner S."/>
            <person name="Barry K."/>
            <person name="Bell C."/>
            <person name="Bharti A.K."/>
            <person name="Crow J.A."/>
            <person name="Grimwood J."/>
            <person name="Kramer R."/>
            <person name="Lindquist E."/>
            <person name="Lucas S."/>
            <person name="Salamov A."/>
            <person name="McFadden G.I."/>
            <person name="Lane C.E."/>
            <person name="Keeling P.J."/>
            <person name="Gray M.W."/>
            <person name="Grigoriev I.V."/>
            <person name="Archibald J.M."/>
        </authorList>
    </citation>
    <scope>NUCLEOTIDE SEQUENCE</scope>
    <source>
        <strain evidence="4">CCMP2712</strain>
    </source>
</reference>
<feature type="region of interest" description="Disordered" evidence="1">
    <location>
        <begin position="1"/>
        <end position="21"/>
    </location>
</feature>
<keyword evidence="4" id="KW-1185">Reference proteome</keyword>
<name>L1IVI7_GUITC</name>
<dbReference type="HOGENOM" id="CLU_2089447_0_0_1"/>
<evidence type="ECO:0000256" key="1">
    <source>
        <dbReference type="SAM" id="MobiDB-lite"/>
    </source>
</evidence>
<gene>
    <name evidence="2" type="ORF">GUITHDRAFT_113863</name>
</gene>
<dbReference type="GeneID" id="17296842"/>